<dbReference type="Pfam" id="PF13556">
    <property type="entry name" value="HTH_30"/>
    <property type="match status" value="1"/>
</dbReference>
<proteinExistence type="predicted"/>
<dbReference type="PANTHER" id="PTHR33744">
    <property type="entry name" value="CARBOHYDRATE DIACID REGULATOR"/>
    <property type="match status" value="1"/>
</dbReference>
<dbReference type="Pfam" id="PF07905">
    <property type="entry name" value="PucR"/>
    <property type="match status" value="1"/>
</dbReference>
<dbReference type="InterPro" id="IPR042070">
    <property type="entry name" value="PucR_C-HTH_sf"/>
</dbReference>
<protein>
    <submittedName>
        <fullName evidence="3">PucR family transcriptional regulator</fullName>
    </submittedName>
</protein>
<gene>
    <name evidence="3" type="ORF">PQ456_11980</name>
</gene>
<sequence length="534" mass="62363">MKEVIVVSHITVEEAMTVGALTRATIIAGQSGIRNPIEHVTVLEIPDAEEWFKGNELIITAFYHIKDDEQLQLALLEKMKHTHASALALCYPGLHYRELSEKVLQRADELQIPIIEIPRDVPYIDIISPVVQEIQKNRSQEIKQMLEIQNRLTEWLALQFDYHTIIYNIGEILDDSLLLLDNNFKQLASYHTDLFYSEKELQSALESAFARQQQSVHSSNSFVLSETEQYTHIVETIYSTHKVYGYLCVLSQERLPPFKEMLYHSVAVSLALYFSQEEAIQNVTKNYQQTMIINWLNGQDISPGHLEKNSKETGYDLSQMGGIAVVAAVDHADHHMLIYEIERNCASSKQHDVMIIPDGYQCILLLPRCTDHKQFQEQYYQLFQKWRQSSSVPLYIAYHQAQKSILEEGVSLYKELRHILHFKEKMPALPYILYAPYLPLFTLIRSENIQNMFDSLTRLLEPLVEYDCKVNADFLITLEYFLFYPDQQELPDILHIHRNTLNYRKQRIIEILQVNPFENPYRLQFELAILLYKM</sequence>
<reference evidence="3 4" key="1">
    <citation type="submission" date="2023-02" db="EMBL/GenBank/DDBJ databases">
        <title>Genome sequence of Paenibacillus kyungheensis KACC 18744.</title>
        <authorList>
            <person name="Kim S."/>
            <person name="Heo J."/>
            <person name="Kwon S.-W."/>
        </authorList>
    </citation>
    <scope>NUCLEOTIDE SEQUENCE [LARGE SCALE GENOMIC DNA]</scope>
    <source>
        <strain evidence="3 4">KACC 18744</strain>
    </source>
</reference>
<dbReference type="InterPro" id="IPR012914">
    <property type="entry name" value="PucR_dom"/>
</dbReference>
<dbReference type="InterPro" id="IPR051448">
    <property type="entry name" value="CdaR-like_regulators"/>
</dbReference>
<feature type="domain" description="Purine catabolism PurC-like" evidence="1">
    <location>
        <begin position="19"/>
        <end position="134"/>
    </location>
</feature>
<name>A0AAX3LVN6_9BACL</name>
<organism evidence="3 4">
    <name type="scientific">Paenibacillus kyungheensis</name>
    <dbReference type="NCBI Taxonomy" id="1452732"/>
    <lineage>
        <taxon>Bacteria</taxon>
        <taxon>Bacillati</taxon>
        <taxon>Bacillota</taxon>
        <taxon>Bacilli</taxon>
        <taxon>Bacillales</taxon>
        <taxon>Paenibacillaceae</taxon>
        <taxon>Paenibacillus</taxon>
    </lineage>
</organism>
<feature type="domain" description="PucR C-terminal helix-turn-helix" evidence="2">
    <location>
        <begin position="485"/>
        <end position="530"/>
    </location>
</feature>
<dbReference type="Proteomes" id="UP001220509">
    <property type="component" value="Chromosome"/>
</dbReference>
<dbReference type="AlphaFoldDB" id="A0AAX3LVN6"/>
<dbReference type="KEGG" id="pka:PQ456_11980"/>
<dbReference type="EMBL" id="CP117416">
    <property type="protein sequence ID" value="WCT53929.1"/>
    <property type="molecule type" value="Genomic_DNA"/>
</dbReference>
<dbReference type="RefSeq" id="WP_273612488.1">
    <property type="nucleotide sequence ID" value="NZ_CP117416.1"/>
</dbReference>
<dbReference type="Gene3D" id="1.10.10.2840">
    <property type="entry name" value="PucR C-terminal helix-turn-helix domain"/>
    <property type="match status" value="1"/>
</dbReference>
<evidence type="ECO:0000313" key="4">
    <source>
        <dbReference type="Proteomes" id="UP001220509"/>
    </source>
</evidence>
<keyword evidence="4" id="KW-1185">Reference proteome</keyword>
<evidence type="ECO:0000259" key="1">
    <source>
        <dbReference type="Pfam" id="PF07905"/>
    </source>
</evidence>
<evidence type="ECO:0000313" key="3">
    <source>
        <dbReference type="EMBL" id="WCT53929.1"/>
    </source>
</evidence>
<dbReference type="InterPro" id="IPR025736">
    <property type="entry name" value="PucR_C-HTH_dom"/>
</dbReference>
<accession>A0AAX3LVN6</accession>
<evidence type="ECO:0000259" key="2">
    <source>
        <dbReference type="Pfam" id="PF13556"/>
    </source>
</evidence>